<name>A0A9K3M2I6_9STRA</name>
<accession>A0A9K3M2I6</accession>
<evidence type="ECO:0000313" key="2">
    <source>
        <dbReference type="Proteomes" id="UP000693970"/>
    </source>
</evidence>
<dbReference type="EMBL" id="JAGRRH010000003">
    <property type="protein sequence ID" value="KAG7372752.1"/>
    <property type="molecule type" value="Genomic_DNA"/>
</dbReference>
<gene>
    <name evidence="1" type="ORF">IV203_018895</name>
</gene>
<proteinExistence type="predicted"/>
<dbReference type="AlphaFoldDB" id="A0A9K3M2I6"/>
<sequence length="85" mass="9591">MFEGASIFNSVISNWVTSSSVTNMGRMFIKVYRHAMAIYFHPIHYQCHRATNMALPVSLMFDGASLLDQYFCVDGFLGDAWSAKS</sequence>
<comment type="caution">
    <text evidence="1">The sequence shown here is derived from an EMBL/GenBank/DDBJ whole genome shotgun (WGS) entry which is preliminary data.</text>
</comment>
<keyword evidence="2" id="KW-1185">Reference proteome</keyword>
<evidence type="ECO:0000313" key="1">
    <source>
        <dbReference type="EMBL" id="KAG7372752.1"/>
    </source>
</evidence>
<reference evidence="1" key="1">
    <citation type="journal article" date="2021" name="Sci. Rep.">
        <title>Diploid genomic architecture of Nitzschia inconspicua, an elite biomass production diatom.</title>
        <authorList>
            <person name="Oliver A."/>
            <person name="Podell S."/>
            <person name="Pinowska A."/>
            <person name="Traller J.C."/>
            <person name="Smith S.R."/>
            <person name="McClure R."/>
            <person name="Beliaev A."/>
            <person name="Bohutskyi P."/>
            <person name="Hill E.A."/>
            <person name="Rabines A."/>
            <person name="Zheng H."/>
            <person name="Allen L.Z."/>
            <person name="Kuo A."/>
            <person name="Grigoriev I.V."/>
            <person name="Allen A.E."/>
            <person name="Hazlebeck D."/>
            <person name="Allen E.E."/>
        </authorList>
    </citation>
    <scope>NUCLEOTIDE SEQUENCE</scope>
    <source>
        <strain evidence="1">Hildebrandi</strain>
    </source>
</reference>
<dbReference type="Pfam" id="PF03382">
    <property type="entry name" value="DUF285"/>
    <property type="match status" value="1"/>
</dbReference>
<dbReference type="Proteomes" id="UP000693970">
    <property type="component" value="Unassembled WGS sequence"/>
</dbReference>
<protein>
    <submittedName>
        <fullName evidence="1">DUF285 domain containing protein</fullName>
    </submittedName>
</protein>
<dbReference type="InterPro" id="IPR005046">
    <property type="entry name" value="DUF285"/>
</dbReference>
<reference evidence="1" key="2">
    <citation type="submission" date="2021-04" db="EMBL/GenBank/DDBJ databases">
        <authorList>
            <person name="Podell S."/>
        </authorList>
    </citation>
    <scope>NUCLEOTIDE SEQUENCE</scope>
    <source>
        <strain evidence="1">Hildebrandi</strain>
    </source>
</reference>
<organism evidence="1 2">
    <name type="scientific">Nitzschia inconspicua</name>
    <dbReference type="NCBI Taxonomy" id="303405"/>
    <lineage>
        <taxon>Eukaryota</taxon>
        <taxon>Sar</taxon>
        <taxon>Stramenopiles</taxon>
        <taxon>Ochrophyta</taxon>
        <taxon>Bacillariophyta</taxon>
        <taxon>Bacillariophyceae</taxon>
        <taxon>Bacillariophycidae</taxon>
        <taxon>Bacillariales</taxon>
        <taxon>Bacillariaceae</taxon>
        <taxon>Nitzschia</taxon>
    </lineage>
</organism>